<dbReference type="SUPFAM" id="SSF69572">
    <property type="entry name" value="Activating enzymes of the ubiquitin-like proteins"/>
    <property type="match status" value="1"/>
</dbReference>
<dbReference type="PANTHER" id="PTHR43267:SF2">
    <property type="entry name" value="TRNA THREONYLCARBAMOYLADENOSINE DEHYDRATASE 1-RELATED"/>
    <property type="match status" value="1"/>
</dbReference>
<organism evidence="2">
    <name type="scientific">Tetraselmis sp. GSL018</name>
    <dbReference type="NCBI Taxonomy" id="582737"/>
    <lineage>
        <taxon>Eukaryota</taxon>
        <taxon>Viridiplantae</taxon>
        <taxon>Chlorophyta</taxon>
        <taxon>core chlorophytes</taxon>
        <taxon>Chlorodendrophyceae</taxon>
        <taxon>Chlorodendrales</taxon>
        <taxon>Chlorodendraceae</taxon>
        <taxon>Tetraselmis</taxon>
    </lineage>
</organism>
<dbReference type="GO" id="GO:0008641">
    <property type="term" value="F:ubiquitin-like modifier activating enzyme activity"/>
    <property type="evidence" value="ECO:0007669"/>
    <property type="project" value="InterPro"/>
</dbReference>
<dbReference type="GO" id="GO:0009536">
    <property type="term" value="C:plastid"/>
    <property type="evidence" value="ECO:0007669"/>
    <property type="project" value="TreeGrafter"/>
</dbReference>
<proteinExistence type="predicted"/>
<sequence>MFDADTEEAHLGGGPDFVLDAIDNIDTKVALLAACHRRGIPVLCVGGAGARLDPTRLRFADISETSVDPLARSVRSRLRKDHGIKSGVTVLLSVEKPTCKLLPIDQVAAPGQDPLDFQVVPNFRVRTIPVLGTLPAMFGMAAATFLLARLAGRDLDPDSPVSLTRAQYERQLTRLEDRERERFGSDDGVAVDIDEIVYLVRELWRGFSARAPRVVLPGGDKGLCRSTSELVLTRWDSRRPATVDNLVLLTREEADTHDSTDLETIRSAEPEFYRDVSLSLQRARHDFCCRHDQCLLQESSCAPLATA</sequence>
<feature type="domain" description="THIF-type NAD/FAD binding fold" evidence="1">
    <location>
        <begin position="10"/>
        <end position="156"/>
    </location>
</feature>
<protein>
    <submittedName>
        <fullName evidence="2">Nad-binding rossmann-fold superfamily protein isoform 1</fullName>
    </submittedName>
</protein>
<dbReference type="InterPro" id="IPR000594">
    <property type="entry name" value="ThiF_NAD_FAD-bd"/>
</dbReference>
<dbReference type="Gene3D" id="3.40.50.720">
    <property type="entry name" value="NAD(P)-binding Rossmann-like Domain"/>
    <property type="match status" value="1"/>
</dbReference>
<reference evidence="2" key="1">
    <citation type="submission" date="2014-05" db="EMBL/GenBank/DDBJ databases">
        <title>The transcriptome of the halophilic microalga Tetraselmis sp. GSL018 isolated from the Great Salt Lake, Utah.</title>
        <authorList>
            <person name="Jinkerson R.E."/>
            <person name="D'Adamo S."/>
            <person name="Posewitz M.C."/>
        </authorList>
    </citation>
    <scope>NUCLEOTIDE SEQUENCE</scope>
    <source>
        <strain evidence="2">GSL018</strain>
    </source>
</reference>
<dbReference type="GO" id="GO:0061504">
    <property type="term" value="P:cyclic threonylcarbamoyladenosine biosynthetic process"/>
    <property type="evidence" value="ECO:0007669"/>
    <property type="project" value="TreeGrafter"/>
</dbReference>
<dbReference type="PANTHER" id="PTHR43267">
    <property type="entry name" value="TRNA THREONYLCARBAMOYLADENOSINE DEHYDRATASE"/>
    <property type="match status" value="1"/>
</dbReference>
<dbReference type="InterPro" id="IPR045886">
    <property type="entry name" value="ThiF/MoeB/HesA"/>
</dbReference>
<name>A0A061RMZ7_9CHLO</name>
<evidence type="ECO:0000259" key="1">
    <source>
        <dbReference type="Pfam" id="PF00899"/>
    </source>
</evidence>
<dbReference type="AlphaFoldDB" id="A0A061RMZ7"/>
<dbReference type="GO" id="GO:0061503">
    <property type="term" value="F:tRNA threonylcarbamoyladenosine dehydratase"/>
    <property type="evidence" value="ECO:0007669"/>
    <property type="project" value="TreeGrafter"/>
</dbReference>
<evidence type="ECO:0000313" key="2">
    <source>
        <dbReference type="EMBL" id="JAC72040.1"/>
    </source>
</evidence>
<accession>A0A061RMZ7</accession>
<dbReference type="EMBL" id="GBEZ01013999">
    <property type="protein sequence ID" value="JAC72040.1"/>
    <property type="molecule type" value="Transcribed_RNA"/>
</dbReference>
<dbReference type="InterPro" id="IPR035985">
    <property type="entry name" value="Ubiquitin-activating_enz"/>
</dbReference>
<dbReference type="Pfam" id="PF00899">
    <property type="entry name" value="ThiF"/>
    <property type="match status" value="1"/>
</dbReference>
<gene>
    <name evidence="2" type="ORF">TSPGSL018_627</name>
</gene>